<gene>
    <name evidence="1" type="ORF">COZ13_07475</name>
</gene>
<evidence type="ECO:0000313" key="1">
    <source>
        <dbReference type="EMBL" id="PIY19040.1"/>
    </source>
</evidence>
<accession>A0A2M7P079</accession>
<comment type="caution">
    <text evidence="1">The sequence shown here is derived from an EMBL/GenBank/DDBJ whole genome shotgun (WGS) entry which is preliminary data.</text>
</comment>
<dbReference type="AlphaFoldDB" id="A0A2M7P079"/>
<proteinExistence type="predicted"/>
<dbReference type="Proteomes" id="UP000231028">
    <property type="component" value="Unassembled WGS sequence"/>
</dbReference>
<organism evidence="1 2">
    <name type="scientific">Candidatus Desantisbacteria bacterium CG_4_10_14_3_um_filter_40_18</name>
    <dbReference type="NCBI Taxonomy" id="1974544"/>
    <lineage>
        <taxon>Bacteria</taxon>
        <taxon>Candidatus Desantisiibacteriota</taxon>
    </lineage>
</organism>
<sequence length="80" mass="9606">MSYLGITGRIIGRRIMKDPFVTEVRKYRMEHTKKFNFDIHAICNDLMKYQEELYATSEIDKNKRFANKSLQPTLLKCFNR</sequence>
<evidence type="ECO:0000313" key="2">
    <source>
        <dbReference type="Proteomes" id="UP000231028"/>
    </source>
</evidence>
<protein>
    <submittedName>
        <fullName evidence="1">Uncharacterized protein</fullName>
    </submittedName>
</protein>
<dbReference type="EMBL" id="PFKI01000224">
    <property type="protein sequence ID" value="PIY19040.1"/>
    <property type="molecule type" value="Genomic_DNA"/>
</dbReference>
<name>A0A2M7P079_9BACT</name>
<reference evidence="2" key="1">
    <citation type="submission" date="2017-09" db="EMBL/GenBank/DDBJ databases">
        <title>Depth-based differentiation of microbial function through sediment-hosted aquifers and enrichment of novel symbionts in the deep terrestrial subsurface.</title>
        <authorList>
            <person name="Probst A.J."/>
            <person name="Ladd B."/>
            <person name="Jarett J.K."/>
            <person name="Geller-Mcgrath D.E."/>
            <person name="Sieber C.M.K."/>
            <person name="Emerson J.B."/>
            <person name="Anantharaman K."/>
            <person name="Thomas B.C."/>
            <person name="Malmstrom R."/>
            <person name="Stieglmeier M."/>
            <person name="Klingl A."/>
            <person name="Woyke T."/>
            <person name="Ryan C.M."/>
            <person name="Banfield J.F."/>
        </authorList>
    </citation>
    <scope>NUCLEOTIDE SEQUENCE [LARGE SCALE GENOMIC DNA]</scope>
</reference>